<protein>
    <submittedName>
        <fullName evidence="1">Uncharacterized protein</fullName>
    </submittedName>
</protein>
<keyword evidence="2" id="KW-1185">Reference proteome</keyword>
<organism evidence="1 2">
    <name type="scientific">Rhodopirellula baltica (strain DSM 10527 / NCIMB 13988 / SH1)</name>
    <dbReference type="NCBI Taxonomy" id="243090"/>
    <lineage>
        <taxon>Bacteria</taxon>
        <taxon>Pseudomonadati</taxon>
        <taxon>Planctomycetota</taxon>
        <taxon>Planctomycetia</taxon>
        <taxon>Pirellulales</taxon>
        <taxon>Pirellulaceae</taxon>
        <taxon>Rhodopirellula</taxon>
    </lineage>
</organism>
<dbReference type="Proteomes" id="UP000001025">
    <property type="component" value="Chromosome"/>
</dbReference>
<reference evidence="1 2" key="1">
    <citation type="journal article" date="2003" name="Proc. Natl. Acad. Sci. U.S.A.">
        <title>Complete genome sequence of the marine planctomycete Pirellula sp. strain 1.</title>
        <authorList>
            <person name="Gloeckner F.O."/>
            <person name="Kube M."/>
            <person name="Bauer M."/>
            <person name="Teeling H."/>
            <person name="Lombardot T."/>
            <person name="Ludwig W."/>
            <person name="Gade D."/>
            <person name="Beck A."/>
            <person name="Borzym K."/>
            <person name="Heitmann K."/>
            <person name="Rabus R."/>
            <person name="Schlesner H."/>
            <person name="Amann R."/>
            <person name="Reinhardt R."/>
        </authorList>
    </citation>
    <scope>NUCLEOTIDE SEQUENCE [LARGE SCALE GENOMIC DNA]</scope>
    <source>
        <strain evidence="2">DSM 10527 / NCIMB 13988 / SH1</strain>
    </source>
</reference>
<sequence length="106" mass="11373">MEQRGLGGIRCGSVHIVGSHLGCFRSVCSVHISGRHFLMASHCICPATGLSRKARALNERKSRCGNAFRHAAASIQVRATADCRAEVGDGCIIQPTTLSVTDEPRR</sequence>
<proteinExistence type="predicted"/>
<name>Q7UJP5_RHOBA</name>
<dbReference type="KEGG" id="rba:RB11149"/>
<dbReference type="InParanoid" id="Q7UJP5"/>
<dbReference type="EMBL" id="BX294152">
    <property type="protein sequence ID" value="CAD77187.1"/>
    <property type="molecule type" value="Genomic_DNA"/>
</dbReference>
<dbReference type="EnsemblBacteria" id="CAD77187">
    <property type="protein sequence ID" value="CAD77187"/>
    <property type="gene ID" value="RB11149"/>
</dbReference>
<dbReference type="HOGENOM" id="CLU_2221128_0_0_0"/>
<dbReference type="STRING" id="243090.RB11149"/>
<evidence type="ECO:0000313" key="1">
    <source>
        <dbReference type="EMBL" id="CAD77187.1"/>
    </source>
</evidence>
<dbReference type="AlphaFoldDB" id="Q7UJP5"/>
<accession>Q7UJP5</accession>
<gene>
    <name evidence="1" type="ordered locus">RB11149</name>
</gene>
<evidence type="ECO:0000313" key="2">
    <source>
        <dbReference type="Proteomes" id="UP000001025"/>
    </source>
</evidence>